<reference evidence="1 2" key="1">
    <citation type="submission" date="2021-06" db="EMBL/GenBank/DDBJ databases">
        <authorList>
            <person name="Lee D.H."/>
        </authorList>
    </citation>
    <scope>NUCLEOTIDE SEQUENCE [LARGE SCALE GENOMIC DNA]</scope>
    <source>
        <strain evidence="1 2">MMS21-HV4-11</strain>
    </source>
</reference>
<organism evidence="1 2">
    <name type="scientific">Reyranella humidisoli</name>
    <dbReference type="NCBI Taxonomy" id="2849149"/>
    <lineage>
        <taxon>Bacteria</taxon>
        <taxon>Pseudomonadati</taxon>
        <taxon>Pseudomonadota</taxon>
        <taxon>Alphaproteobacteria</taxon>
        <taxon>Hyphomicrobiales</taxon>
        <taxon>Reyranellaceae</taxon>
        <taxon>Reyranella</taxon>
    </lineage>
</organism>
<accession>A0ABS6IM26</accession>
<evidence type="ECO:0000313" key="1">
    <source>
        <dbReference type="EMBL" id="MBU8875391.1"/>
    </source>
</evidence>
<dbReference type="RefSeq" id="WP_082752294.1">
    <property type="nucleotide sequence ID" value="NZ_JAHOPB010000001.1"/>
</dbReference>
<dbReference type="EMBL" id="JAHOPB010000001">
    <property type="protein sequence ID" value="MBU8875391.1"/>
    <property type="molecule type" value="Genomic_DNA"/>
</dbReference>
<comment type="caution">
    <text evidence="1">The sequence shown here is derived from an EMBL/GenBank/DDBJ whole genome shotgun (WGS) entry which is preliminary data.</text>
</comment>
<name>A0ABS6IM26_9HYPH</name>
<sequence>MLSIFRRLMKNTDGATAVEYTLITSLIAVAAIASMRSVSGKVSHVLGAATNALN</sequence>
<dbReference type="Proteomes" id="UP000727907">
    <property type="component" value="Unassembled WGS sequence"/>
</dbReference>
<evidence type="ECO:0000313" key="2">
    <source>
        <dbReference type="Proteomes" id="UP000727907"/>
    </source>
</evidence>
<protein>
    <submittedName>
        <fullName evidence="1">Flp family type IVb pilin</fullName>
    </submittedName>
</protein>
<keyword evidence="2" id="KW-1185">Reference proteome</keyword>
<dbReference type="InterPro" id="IPR007047">
    <property type="entry name" value="Flp_Fap"/>
</dbReference>
<gene>
    <name evidence="1" type="ORF">KQ910_16575</name>
</gene>
<proteinExistence type="predicted"/>
<dbReference type="Pfam" id="PF04964">
    <property type="entry name" value="Flp_Fap"/>
    <property type="match status" value="1"/>
</dbReference>